<evidence type="ECO:0000313" key="1">
    <source>
        <dbReference type="EMBL" id="MEU3712025.1"/>
    </source>
</evidence>
<protein>
    <submittedName>
        <fullName evidence="1">Uncharacterized protein</fullName>
    </submittedName>
</protein>
<sequence length="43" mass="4893">MRDEVRVHDLGEGSGEFRPQHLVVGGVQMRGDRRHAGELVPRR</sequence>
<dbReference type="EMBL" id="JBEZVI010000014">
    <property type="protein sequence ID" value="MEU3712025.1"/>
    <property type="molecule type" value="Genomic_DNA"/>
</dbReference>
<dbReference type="RefSeq" id="WP_281179997.1">
    <property type="nucleotide sequence ID" value="NZ_JBEZVI010000014.1"/>
</dbReference>
<name>A0ABV2Z1Z9_9ACTN</name>
<keyword evidence="2" id="KW-1185">Reference proteome</keyword>
<gene>
    <name evidence="1" type="ORF">AB0E61_18260</name>
</gene>
<reference evidence="1 2" key="1">
    <citation type="submission" date="2024-06" db="EMBL/GenBank/DDBJ databases">
        <title>The Natural Products Discovery Center: Release of the First 8490 Sequenced Strains for Exploring Actinobacteria Biosynthetic Diversity.</title>
        <authorList>
            <person name="Kalkreuter E."/>
            <person name="Kautsar S.A."/>
            <person name="Yang D."/>
            <person name="Bader C.D."/>
            <person name="Teijaro C.N."/>
            <person name="Fluegel L."/>
            <person name="Davis C.M."/>
            <person name="Simpson J.R."/>
            <person name="Lauterbach L."/>
            <person name="Steele A.D."/>
            <person name="Gui C."/>
            <person name="Meng S."/>
            <person name="Li G."/>
            <person name="Viehrig K."/>
            <person name="Ye F."/>
            <person name="Su P."/>
            <person name="Kiefer A.F."/>
            <person name="Nichols A."/>
            <person name="Cepeda A.J."/>
            <person name="Yan W."/>
            <person name="Fan B."/>
            <person name="Jiang Y."/>
            <person name="Adhikari A."/>
            <person name="Zheng C.-J."/>
            <person name="Schuster L."/>
            <person name="Cowan T.M."/>
            <person name="Smanski M.J."/>
            <person name="Chevrette M.G."/>
            <person name="De Carvalho L.P.S."/>
            <person name="Shen B."/>
        </authorList>
    </citation>
    <scope>NUCLEOTIDE SEQUENCE [LARGE SCALE GENOMIC DNA]</scope>
    <source>
        <strain evidence="1 2">NPDC033039</strain>
    </source>
</reference>
<proteinExistence type="predicted"/>
<dbReference type="Proteomes" id="UP001550853">
    <property type="component" value="Unassembled WGS sequence"/>
</dbReference>
<accession>A0ABV2Z1Z9</accession>
<evidence type="ECO:0000313" key="2">
    <source>
        <dbReference type="Proteomes" id="UP001550853"/>
    </source>
</evidence>
<comment type="caution">
    <text evidence="1">The sequence shown here is derived from an EMBL/GenBank/DDBJ whole genome shotgun (WGS) entry which is preliminary data.</text>
</comment>
<organism evidence="1 2">
    <name type="scientific">Streptomyces catenulae</name>
    <dbReference type="NCBI Taxonomy" id="66875"/>
    <lineage>
        <taxon>Bacteria</taxon>
        <taxon>Bacillati</taxon>
        <taxon>Actinomycetota</taxon>
        <taxon>Actinomycetes</taxon>
        <taxon>Kitasatosporales</taxon>
        <taxon>Streptomycetaceae</taxon>
        <taxon>Streptomyces</taxon>
    </lineage>
</organism>